<feature type="compositionally biased region" description="Basic and acidic residues" evidence="1">
    <location>
        <begin position="1"/>
        <end position="15"/>
    </location>
</feature>
<organism evidence="2 3">
    <name type="scientific">Raoultella terrigena</name>
    <name type="common">Klebsiella terrigena</name>
    <dbReference type="NCBI Taxonomy" id="577"/>
    <lineage>
        <taxon>Bacteria</taxon>
        <taxon>Pseudomonadati</taxon>
        <taxon>Pseudomonadota</taxon>
        <taxon>Gammaproteobacteria</taxon>
        <taxon>Enterobacterales</taxon>
        <taxon>Enterobacteriaceae</taxon>
        <taxon>Klebsiella/Raoultella group</taxon>
        <taxon>Raoultella</taxon>
    </lineage>
</organism>
<gene>
    <name evidence="2" type="primary">tatB_2</name>
    <name evidence="2" type="ORF">NCTC9185_05098</name>
</gene>
<dbReference type="EMBL" id="CABDVU010000001">
    <property type="protein sequence ID" value="VTN13087.1"/>
    <property type="molecule type" value="Genomic_DNA"/>
</dbReference>
<feature type="compositionally biased region" description="Low complexity" evidence="1">
    <location>
        <begin position="42"/>
        <end position="55"/>
    </location>
</feature>
<evidence type="ECO:0000313" key="2">
    <source>
        <dbReference type="EMBL" id="VTN13087.1"/>
    </source>
</evidence>
<dbReference type="AlphaFoldDB" id="A0A4U9D5G4"/>
<reference evidence="2 3" key="1">
    <citation type="submission" date="2019-04" db="EMBL/GenBank/DDBJ databases">
        <authorList>
            <consortium name="Pathogen Informatics"/>
        </authorList>
    </citation>
    <scope>NUCLEOTIDE SEQUENCE [LARGE SCALE GENOMIC DNA]</scope>
    <source>
        <strain evidence="2 3">NCTC9185</strain>
    </source>
</reference>
<dbReference type="Proteomes" id="UP000339249">
    <property type="component" value="Unassembled WGS sequence"/>
</dbReference>
<evidence type="ECO:0000313" key="3">
    <source>
        <dbReference type="Proteomes" id="UP000339249"/>
    </source>
</evidence>
<accession>A0A4U9D5G4</accession>
<evidence type="ECO:0000256" key="1">
    <source>
        <dbReference type="SAM" id="MobiDB-lite"/>
    </source>
</evidence>
<sequence length="106" mass="11176">MKRSYSAHDPEKASDEANTIHNPVVKGSEEQRQDITPATAEHQASAPVHAPASAVDEPLTPSSELPEAKEKAAVKATDSSPASSDKPVNMGVDDTQPLISHLIELA</sequence>
<name>A0A4U9D5G4_RAOTE</name>
<feature type="region of interest" description="Disordered" evidence="1">
    <location>
        <begin position="1"/>
        <end position="106"/>
    </location>
</feature>
<proteinExistence type="predicted"/>
<protein>
    <submittedName>
        <fullName evidence="2">Sec-independent protein translocase protein TatB</fullName>
    </submittedName>
</protein>